<reference evidence="1 2" key="1">
    <citation type="submission" date="2018-05" db="EMBL/GenBank/DDBJ databases">
        <title>Acuticoccus sediminis sp. nov., isolated from deep-sea sediment of Indian Ocean.</title>
        <authorList>
            <person name="Liu X."/>
            <person name="Lai Q."/>
            <person name="Du Y."/>
            <person name="Sun F."/>
            <person name="Zhang X."/>
            <person name="Wang S."/>
            <person name="Shao Z."/>
        </authorList>
    </citation>
    <scope>NUCLEOTIDE SEQUENCE [LARGE SCALE GENOMIC DNA]</scope>
    <source>
        <strain evidence="1 2">PTG4-2</strain>
    </source>
</reference>
<dbReference type="OrthoDB" id="3574324at2"/>
<evidence type="ECO:0000313" key="1">
    <source>
        <dbReference type="EMBL" id="RAI01599.1"/>
    </source>
</evidence>
<name>A0A8B2NSV1_9HYPH</name>
<sequence>MPEFPEIAEAAASGAVAATYADIKATSGLAMVNLIYRHMATIPGALEWGWATIRDSIRYPRIEGARAGLSVPAFGAPLPAEAYVSVGLREEAVRSALAVVGSYNTANALNLVTLTALLRLIDVAAGEAAAERGPAATRPGASDPIPPIVAMDAMDEPTRHMVLALTRMGDVGPADSGIVPSLYRHLAHWPPYLGLVLAVLVPLDSSGLLKRAREELVEEARRMAEPLVDEALARGVASLPVAARAPLRSALETFTGYTIANMLPIGNTLMALGPPDWRPAAHQG</sequence>
<proteinExistence type="predicted"/>
<dbReference type="RefSeq" id="WP_111344558.1">
    <property type="nucleotide sequence ID" value="NZ_QHHQ01000002.1"/>
</dbReference>
<evidence type="ECO:0000313" key="2">
    <source>
        <dbReference type="Proteomes" id="UP000249590"/>
    </source>
</evidence>
<dbReference type="EMBL" id="QHHQ01000002">
    <property type="protein sequence ID" value="RAI01599.1"/>
    <property type="molecule type" value="Genomic_DNA"/>
</dbReference>
<dbReference type="AlphaFoldDB" id="A0A8B2NSV1"/>
<accession>A0A8B2NSV1</accession>
<gene>
    <name evidence="1" type="ORF">DLJ53_09250</name>
</gene>
<keyword evidence="2" id="KW-1185">Reference proteome</keyword>
<comment type="caution">
    <text evidence="1">The sequence shown here is derived from an EMBL/GenBank/DDBJ whole genome shotgun (WGS) entry which is preliminary data.</text>
</comment>
<protein>
    <submittedName>
        <fullName evidence="1">Uncharacterized protein</fullName>
    </submittedName>
</protein>
<dbReference type="Proteomes" id="UP000249590">
    <property type="component" value="Unassembled WGS sequence"/>
</dbReference>
<organism evidence="1 2">
    <name type="scientific">Acuticoccus sediminis</name>
    <dbReference type="NCBI Taxonomy" id="2184697"/>
    <lineage>
        <taxon>Bacteria</taxon>
        <taxon>Pseudomonadati</taxon>
        <taxon>Pseudomonadota</taxon>
        <taxon>Alphaproteobacteria</taxon>
        <taxon>Hyphomicrobiales</taxon>
        <taxon>Amorphaceae</taxon>
        <taxon>Acuticoccus</taxon>
    </lineage>
</organism>